<organism evidence="1 2">
    <name type="scientific">Prorocentrum cordatum</name>
    <dbReference type="NCBI Taxonomy" id="2364126"/>
    <lineage>
        <taxon>Eukaryota</taxon>
        <taxon>Sar</taxon>
        <taxon>Alveolata</taxon>
        <taxon>Dinophyceae</taxon>
        <taxon>Prorocentrales</taxon>
        <taxon>Prorocentraceae</taxon>
        <taxon>Prorocentrum</taxon>
    </lineage>
</organism>
<accession>A0ABN9QE37</accession>
<keyword evidence="2" id="KW-1185">Reference proteome</keyword>
<comment type="caution">
    <text evidence="1">The sequence shown here is derived from an EMBL/GenBank/DDBJ whole genome shotgun (WGS) entry which is preliminary data.</text>
</comment>
<sequence>MAGQKASEMLPVVGKVMELLHPSTPPRQEWITMHRLMTTAVDAWTALLHYKSLGNDAASRVASDKSGVLLRGLFGAKKSVLAQPRQADDKYIDGVSMPTFHAAIDELIDCDSKARYEAARAEVDKIWTMPMDPDDTASGSLKDCYQGTFGGSNWHDVISASADYDVISKHAARAILCLDPIRFKLEREGLDVKPLAQWEVEQAARIAKAVATSREATMMAIFAKFKDNRNTLQSKVRLEKNAAEKSKPSSWEHVRASVKKCAERAIKLLPL</sequence>
<evidence type="ECO:0000313" key="2">
    <source>
        <dbReference type="Proteomes" id="UP001189429"/>
    </source>
</evidence>
<evidence type="ECO:0000313" key="1">
    <source>
        <dbReference type="EMBL" id="CAK0804180.1"/>
    </source>
</evidence>
<name>A0ABN9QE37_9DINO</name>
<reference evidence="1" key="1">
    <citation type="submission" date="2023-10" db="EMBL/GenBank/DDBJ databases">
        <authorList>
            <person name="Chen Y."/>
            <person name="Shah S."/>
            <person name="Dougan E. K."/>
            <person name="Thang M."/>
            <person name="Chan C."/>
        </authorList>
    </citation>
    <scope>NUCLEOTIDE SEQUENCE [LARGE SCALE GENOMIC DNA]</scope>
</reference>
<protein>
    <submittedName>
        <fullName evidence="1">Uncharacterized protein</fullName>
    </submittedName>
</protein>
<dbReference type="Proteomes" id="UP001189429">
    <property type="component" value="Unassembled WGS sequence"/>
</dbReference>
<proteinExistence type="predicted"/>
<dbReference type="EMBL" id="CAUYUJ010003180">
    <property type="protein sequence ID" value="CAK0804180.1"/>
    <property type="molecule type" value="Genomic_DNA"/>
</dbReference>
<gene>
    <name evidence="1" type="ORF">PCOR1329_LOCUS11078</name>
</gene>